<dbReference type="EMBL" id="BK015550">
    <property type="protein sequence ID" value="DAE12385.1"/>
    <property type="molecule type" value="Genomic_DNA"/>
</dbReference>
<evidence type="ECO:0000256" key="2">
    <source>
        <dbReference type="ARBA" id="ARBA00023009"/>
    </source>
</evidence>
<dbReference type="InterPro" id="IPR006944">
    <property type="entry name" value="Phage/GTA_portal"/>
</dbReference>
<name>A0A8S5Q0P0_9CAUD</name>
<dbReference type="Pfam" id="PF04860">
    <property type="entry name" value="Phage_portal"/>
    <property type="match status" value="1"/>
</dbReference>
<feature type="region of interest" description="Disordered" evidence="4">
    <location>
        <begin position="394"/>
        <end position="418"/>
    </location>
</feature>
<keyword evidence="2" id="KW-1162">Viral penetration into host cytoplasm</keyword>
<evidence type="ECO:0000256" key="3">
    <source>
        <dbReference type="ARBA" id="ARBA00023219"/>
    </source>
</evidence>
<reference evidence="5" key="1">
    <citation type="journal article" date="2021" name="Proc. Natl. Acad. Sci. U.S.A.">
        <title>A Catalog of Tens of Thousands of Viruses from Human Metagenomes Reveals Hidden Associations with Chronic Diseases.</title>
        <authorList>
            <person name="Tisza M.J."/>
            <person name="Buck C.B."/>
        </authorList>
    </citation>
    <scope>NUCLEOTIDE SEQUENCE</scope>
    <source>
        <strain evidence="5">CtR5S1</strain>
    </source>
</reference>
<organism evidence="5">
    <name type="scientific">Siphoviridae sp. ctR5S1</name>
    <dbReference type="NCBI Taxonomy" id="2825498"/>
    <lineage>
        <taxon>Viruses</taxon>
        <taxon>Duplodnaviria</taxon>
        <taxon>Heunggongvirae</taxon>
        <taxon>Uroviricota</taxon>
        <taxon>Caudoviricetes</taxon>
    </lineage>
</organism>
<evidence type="ECO:0000256" key="1">
    <source>
        <dbReference type="ARBA" id="ARBA00022950"/>
    </source>
</evidence>
<keyword evidence="2" id="KW-1171">Viral genome ejection through host cell envelope</keyword>
<keyword evidence="3" id="KW-0231">Viral genome packaging</keyword>
<evidence type="ECO:0000256" key="4">
    <source>
        <dbReference type="SAM" id="MobiDB-lite"/>
    </source>
</evidence>
<sequence>MPTRSTIRSRQNTPVCSRSETMGFFKNLLTNITTTKRVSTVQMVQERGNGFYSYNGKMYQSDIVRACIRPKIKAIGKLTAKHIRETITAQTRKIAVNPEPYIRFLLEEPNQYMTGQMLQEKLAAQLVLNNNAFAVILRDENGLPNAIFPVAAMQADAVYGAAGNLYLKFYMQNGSVLTFAYDDVIHLRGDFYENDIFGDPIAPAIVPLMEIVTTTDQGIVKAIRNSAVIRWLLMFAASMRPEDVKQRAQDFADSFLNVTNGTGVAAVDAKAEAKQIDPKDYVPNAAQMDKTTQRIYALFNTNPHIVTSIATEDEQSAYFDAEIEPVLKQLSGEYTRKLFSRRERGCGNRIVFEASAWDFASTATKLNLLQLVDRGALTPNEWRRAFNLAPVDGGDKPIRRLDTQPVDRNTTQKGDETT</sequence>
<keyword evidence="1" id="KW-1188">Viral release from host cell</keyword>
<evidence type="ECO:0000313" key="5">
    <source>
        <dbReference type="EMBL" id="DAE12385.1"/>
    </source>
</evidence>
<protein>
    <submittedName>
        <fullName evidence="5">Portal protein</fullName>
    </submittedName>
</protein>
<proteinExistence type="predicted"/>
<keyword evidence="2" id="KW-1160">Virus entry into host cell</keyword>
<keyword evidence="1" id="KW-0118">Viral capsid assembly</keyword>
<accession>A0A8S5Q0P0</accession>